<proteinExistence type="predicted"/>
<accession>A0A377C708</accession>
<dbReference type="AlphaFoldDB" id="A0A377C708"/>
<name>A0A377C708_ECOLX</name>
<organism evidence="1 2">
    <name type="scientific">Escherichia coli</name>
    <dbReference type="NCBI Taxonomy" id="562"/>
    <lineage>
        <taxon>Bacteria</taxon>
        <taxon>Pseudomonadati</taxon>
        <taxon>Pseudomonadota</taxon>
        <taxon>Gammaproteobacteria</taxon>
        <taxon>Enterobacterales</taxon>
        <taxon>Enterobacteriaceae</taxon>
        <taxon>Escherichia</taxon>
    </lineage>
</organism>
<gene>
    <name evidence="1" type="primary">hyfR_2</name>
    <name evidence="1" type="ORF">NCTC10429_02173</name>
</gene>
<evidence type="ECO:0000313" key="1">
    <source>
        <dbReference type="EMBL" id="STL86317.1"/>
    </source>
</evidence>
<dbReference type="Proteomes" id="UP000254088">
    <property type="component" value="Unassembled WGS sequence"/>
</dbReference>
<reference evidence="1 2" key="1">
    <citation type="submission" date="2018-06" db="EMBL/GenBank/DDBJ databases">
        <authorList>
            <consortium name="Pathogen Informatics"/>
            <person name="Doyle S."/>
        </authorList>
    </citation>
    <scope>NUCLEOTIDE SEQUENCE [LARGE SCALE GENOMIC DNA]</scope>
    <source>
        <strain evidence="1 2">NCTC10429</strain>
    </source>
</reference>
<evidence type="ECO:0000313" key="2">
    <source>
        <dbReference type="Proteomes" id="UP000254088"/>
    </source>
</evidence>
<sequence length="67" mass="7636">MQCCHILNLDDLIADVAREIHHFFGLASVSMVLGDHRKNEKFSLWCSDLLPHIVRVCHAVCLAKVYC</sequence>
<protein>
    <submittedName>
        <fullName evidence="1">2-component regulator</fullName>
    </submittedName>
</protein>
<dbReference type="EMBL" id="UGEX01000001">
    <property type="protein sequence ID" value="STL86317.1"/>
    <property type="molecule type" value="Genomic_DNA"/>
</dbReference>